<dbReference type="PROSITE" id="PS50850">
    <property type="entry name" value="MFS"/>
    <property type="match status" value="1"/>
</dbReference>
<keyword evidence="2 6" id="KW-0812">Transmembrane</keyword>
<dbReference type="PANTHER" id="PTHR23502:SF5">
    <property type="entry name" value="QUINIDINE RESISTANCE PROTEIN 3"/>
    <property type="match status" value="1"/>
</dbReference>
<comment type="caution">
    <text evidence="8">The sequence shown here is derived from an EMBL/GenBank/DDBJ whole genome shotgun (WGS) entry which is preliminary data.</text>
</comment>
<evidence type="ECO:0000256" key="4">
    <source>
        <dbReference type="ARBA" id="ARBA00023136"/>
    </source>
</evidence>
<keyword evidence="3 6" id="KW-1133">Transmembrane helix</keyword>
<accession>A0AAD7D2K0</accession>
<dbReference type="GO" id="GO:0005886">
    <property type="term" value="C:plasma membrane"/>
    <property type="evidence" value="ECO:0007669"/>
    <property type="project" value="TreeGrafter"/>
</dbReference>
<evidence type="ECO:0000259" key="7">
    <source>
        <dbReference type="PROSITE" id="PS50850"/>
    </source>
</evidence>
<dbReference type="Proteomes" id="UP001221757">
    <property type="component" value="Unassembled WGS sequence"/>
</dbReference>
<dbReference type="InterPro" id="IPR036259">
    <property type="entry name" value="MFS_trans_sf"/>
</dbReference>
<evidence type="ECO:0000313" key="9">
    <source>
        <dbReference type="Proteomes" id="UP001221757"/>
    </source>
</evidence>
<protein>
    <submittedName>
        <fullName evidence="8">Vacuolar DHA amino acid exporter</fullName>
    </submittedName>
</protein>
<organism evidence="8 9">
    <name type="scientific">Mycena rosella</name>
    <name type="common">Pink bonnet</name>
    <name type="synonym">Agaricus rosellus</name>
    <dbReference type="NCBI Taxonomy" id="1033263"/>
    <lineage>
        <taxon>Eukaryota</taxon>
        <taxon>Fungi</taxon>
        <taxon>Dikarya</taxon>
        <taxon>Basidiomycota</taxon>
        <taxon>Agaricomycotina</taxon>
        <taxon>Agaricomycetes</taxon>
        <taxon>Agaricomycetidae</taxon>
        <taxon>Agaricales</taxon>
        <taxon>Marasmiineae</taxon>
        <taxon>Mycenaceae</taxon>
        <taxon>Mycena</taxon>
    </lineage>
</organism>
<evidence type="ECO:0000256" key="6">
    <source>
        <dbReference type="SAM" id="Phobius"/>
    </source>
</evidence>
<dbReference type="Gene3D" id="1.20.1720.10">
    <property type="entry name" value="Multidrug resistance protein D"/>
    <property type="match status" value="1"/>
</dbReference>
<dbReference type="AlphaFoldDB" id="A0AAD7D2K0"/>
<reference evidence="8" key="1">
    <citation type="submission" date="2023-03" db="EMBL/GenBank/DDBJ databases">
        <title>Massive genome expansion in bonnet fungi (Mycena s.s.) driven by repeated elements and novel gene families across ecological guilds.</title>
        <authorList>
            <consortium name="Lawrence Berkeley National Laboratory"/>
            <person name="Harder C.B."/>
            <person name="Miyauchi S."/>
            <person name="Viragh M."/>
            <person name="Kuo A."/>
            <person name="Thoen E."/>
            <person name="Andreopoulos B."/>
            <person name="Lu D."/>
            <person name="Skrede I."/>
            <person name="Drula E."/>
            <person name="Henrissat B."/>
            <person name="Morin E."/>
            <person name="Kohler A."/>
            <person name="Barry K."/>
            <person name="LaButti K."/>
            <person name="Morin E."/>
            <person name="Salamov A."/>
            <person name="Lipzen A."/>
            <person name="Mereny Z."/>
            <person name="Hegedus B."/>
            <person name="Baldrian P."/>
            <person name="Stursova M."/>
            <person name="Weitz H."/>
            <person name="Taylor A."/>
            <person name="Grigoriev I.V."/>
            <person name="Nagy L.G."/>
            <person name="Martin F."/>
            <person name="Kauserud H."/>
        </authorList>
    </citation>
    <scope>NUCLEOTIDE SEQUENCE</scope>
    <source>
        <strain evidence="8">CBHHK067</strain>
    </source>
</reference>
<dbReference type="InterPro" id="IPR020846">
    <property type="entry name" value="MFS_dom"/>
</dbReference>
<feature type="transmembrane region" description="Helical" evidence="6">
    <location>
        <begin position="491"/>
        <end position="509"/>
    </location>
</feature>
<comment type="subcellular location">
    <subcellularLocation>
        <location evidence="1">Membrane</location>
        <topology evidence="1">Multi-pass membrane protein</topology>
    </subcellularLocation>
</comment>
<dbReference type="PANTHER" id="PTHR23502">
    <property type="entry name" value="MAJOR FACILITATOR SUPERFAMILY"/>
    <property type="match status" value="1"/>
</dbReference>
<evidence type="ECO:0000313" key="8">
    <source>
        <dbReference type="EMBL" id="KAJ7670507.1"/>
    </source>
</evidence>
<sequence>MSTTTPPLEGDAPASDLPSRTVSPLHNALDIDIEHMPVADDPRAWSPFRKNVVLTLIASASMIAGLAANIQNPAIADMEVDLPASASQISLSISLFIAIQGFMPLFWSAISEVKGRKLVYVVSIAIFTAGSVVVALSKTIELVIVFRCIQATGSSAVMAIGAATLADIFDPIERGTKLGFYYMAPLLGPSLAPIMGGVLTQGFSWRAPFWFLAVVSGLSCLSILVFLKDTFRRERSMTYQSLLKSRLKARSASAATSCTASVTEKEPVGVAENLKATDLEKQDAAPDVAAALPVIKLTMRDVNPFKPLRQVLRRTNNLVILFASGLMFAFNFVVVYSASRTLESAYGYNALKVGLVLLSFGLGNLAGSIFGGRWSDKTLARLKAANGGVSYPEMRLKSTTLGLCLLPPSVLAFGWVSEKRVHVSAMCVFLFLCGFFAIWAYTSTLAYIVDANNGRSSTVVAANSAFRGISAFVAVEVAVPLQDSVGDGWQYTIWAGLLVLVGLLVLLVVRKGGAWREASEAREKKAEERV</sequence>
<feature type="region of interest" description="Disordered" evidence="5">
    <location>
        <begin position="1"/>
        <end position="20"/>
    </location>
</feature>
<dbReference type="EMBL" id="JARKIE010000179">
    <property type="protein sequence ID" value="KAJ7670507.1"/>
    <property type="molecule type" value="Genomic_DNA"/>
</dbReference>
<feature type="transmembrane region" description="Helical" evidence="6">
    <location>
        <begin position="82"/>
        <end position="106"/>
    </location>
</feature>
<evidence type="ECO:0000256" key="3">
    <source>
        <dbReference type="ARBA" id="ARBA00022989"/>
    </source>
</evidence>
<dbReference type="Gene3D" id="1.20.1250.20">
    <property type="entry name" value="MFS general substrate transporter like domains"/>
    <property type="match status" value="1"/>
</dbReference>
<feature type="transmembrane region" description="Helical" evidence="6">
    <location>
        <begin position="52"/>
        <end position="70"/>
    </location>
</feature>
<dbReference type="InterPro" id="IPR011701">
    <property type="entry name" value="MFS"/>
</dbReference>
<feature type="transmembrane region" description="Helical" evidence="6">
    <location>
        <begin position="118"/>
        <end position="136"/>
    </location>
</feature>
<feature type="transmembrane region" description="Helical" evidence="6">
    <location>
        <begin position="350"/>
        <end position="371"/>
    </location>
</feature>
<proteinExistence type="predicted"/>
<name>A0AAD7D2K0_MYCRO</name>
<evidence type="ECO:0000256" key="2">
    <source>
        <dbReference type="ARBA" id="ARBA00022692"/>
    </source>
</evidence>
<keyword evidence="4 6" id="KW-0472">Membrane</keyword>
<dbReference type="GO" id="GO:0022857">
    <property type="term" value="F:transmembrane transporter activity"/>
    <property type="evidence" value="ECO:0007669"/>
    <property type="project" value="InterPro"/>
</dbReference>
<feature type="transmembrane region" description="Helical" evidence="6">
    <location>
        <begin position="142"/>
        <end position="166"/>
    </location>
</feature>
<feature type="transmembrane region" description="Helical" evidence="6">
    <location>
        <begin position="318"/>
        <end position="338"/>
    </location>
</feature>
<evidence type="ECO:0000256" key="5">
    <source>
        <dbReference type="SAM" id="MobiDB-lite"/>
    </source>
</evidence>
<evidence type="ECO:0000256" key="1">
    <source>
        <dbReference type="ARBA" id="ARBA00004141"/>
    </source>
</evidence>
<feature type="transmembrane region" description="Helical" evidence="6">
    <location>
        <begin position="423"/>
        <end position="448"/>
    </location>
</feature>
<dbReference type="SUPFAM" id="SSF103473">
    <property type="entry name" value="MFS general substrate transporter"/>
    <property type="match status" value="1"/>
</dbReference>
<dbReference type="Pfam" id="PF07690">
    <property type="entry name" value="MFS_1"/>
    <property type="match status" value="1"/>
</dbReference>
<feature type="domain" description="Major facilitator superfamily (MFS) profile" evidence="7">
    <location>
        <begin position="53"/>
        <end position="513"/>
    </location>
</feature>
<gene>
    <name evidence="8" type="ORF">B0H17DRAFT_1209244</name>
</gene>
<keyword evidence="9" id="KW-1185">Reference proteome</keyword>
<feature type="transmembrane region" description="Helical" evidence="6">
    <location>
        <begin position="209"/>
        <end position="227"/>
    </location>
</feature>
<feature type="transmembrane region" description="Helical" evidence="6">
    <location>
        <begin position="178"/>
        <end position="203"/>
    </location>
</feature>